<dbReference type="InterPro" id="IPR036188">
    <property type="entry name" value="FAD/NAD-bd_sf"/>
</dbReference>
<evidence type="ECO:0000313" key="7">
    <source>
        <dbReference type="EMBL" id="KAK7713790.1"/>
    </source>
</evidence>
<feature type="domain" description="FAD-binding" evidence="6">
    <location>
        <begin position="7"/>
        <end position="348"/>
    </location>
</feature>
<evidence type="ECO:0000256" key="1">
    <source>
        <dbReference type="ARBA" id="ARBA00007992"/>
    </source>
</evidence>
<reference evidence="7 8" key="1">
    <citation type="submission" date="2024-02" db="EMBL/GenBank/DDBJ databases">
        <title>De novo assembly and annotation of 12 fungi associated with fruit tree decline syndrome in Ontario, Canada.</title>
        <authorList>
            <person name="Sulman M."/>
            <person name="Ellouze W."/>
            <person name="Ilyukhin E."/>
        </authorList>
    </citation>
    <scope>NUCLEOTIDE SEQUENCE [LARGE SCALE GENOMIC DNA]</scope>
    <source>
        <strain evidence="7 8">M169</strain>
    </source>
</reference>
<evidence type="ECO:0000256" key="3">
    <source>
        <dbReference type="ARBA" id="ARBA00022827"/>
    </source>
</evidence>
<dbReference type="InterPro" id="IPR050493">
    <property type="entry name" value="FAD-dep_Monooxygenase_BioMet"/>
</dbReference>
<evidence type="ECO:0000259" key="6">
    <source>
        <dbReference type="Pfam" id="PF01494"/>
    </source>
</evidence>
<proteinExistence type="inferred from homology"/>
<dbReference type="Proteomes" id="UP001430848">
    <property type="component" value="Unassembled WGS sequence"/>
</dbReference>
<protein>
    <recommendedName>
        <fullName evidence="6">FAD-binding domain-containing protein</fullName>
    </recommendedName>
</protein>
<sequence>MAATTQLHVAIVGGGFGGAACAIACARHGMKVTLLEQASQLLPIGDSIGFGSNVVKLFKRWGMHDDLWAIASRATTAVAHDFKGDVLGVDHTVGEAEAKYGHAGIIGHRGDLHMIFMDHCKKNGVDIRLGNRITKFDPAKPSVTLPSGEELVVDAVIASDGVKSFGREQVLGWFDKPIHSGYAVYRAYSKADAFKNDELAKHFVNNGPDVHGLVTSQRNGEEINAVLTHKDVADIDEGWSIPGKREDVLKLLSGWDPAFVRVWEKIDNIIDWKLVYRPCLEKWVSDSGLIAIVGDAAHPFLPTSTQGASQAIEDGATVALCLAKAGKGNVPLALHTYFELRHDYVAKAQMTGITQRQKWHNAHDKESGAIDPEFDILANGGLLDSYYLWENDCERVVETKWDEVSAKVREKLQ</sequence>
<evidence type="ECO:0000256" key="2">
    <source>
        <dbReference type="ARBA" id="ARBA00022630"/>
    </source>
</evidence>
<dbReference type="InterPro" id="IPR002938">
    <property type="entry name" value="FAD-bd"/>
</dbReference>
<evidence type="ECO:0000256" key="5">
    <source>
        <dbReference type="ARBA" id="ARBA00023033"/>
    </source>
</evidence>
<dbReference type="PANTHER" id="PTHR13789:SF236">
    <property type="entry name" value="MONOOXYGENASE, PUTATIVE (AFU_ORTHOLOGUE AFUA_6G12060)-RELATED"/>
    <property type="match status" value="1"/>
</dbReference>
<comment type="similarity">
    <text evidence="1">Belongs to the paxM FAD-dependent monooxygenase family.</text>
</comment>
<dbReference type="PANTHER" id="PTHR13789">
    <property type="entry name" value="MONOOXYGENASE"/>
    <property type="match status" value="1"/>
</dbReference>
<keyword evidence="4" id="KW-0560">Oxidoreductase</keyword>
<evidence type="ECO:0000256" key="4">
    <source>
        <dbReference type="ARBA" id="ARBA00023002"/>
    </source>
</evidence>
<organism evidence="7 8">
    <name type="scientific">Diaporthe eres</name>
    <name type="common">Phomopsis oblonga</name>
    <dbReference type="NCBI Taxonomy" id="83184"/>
    <lineage>
        <taxon>Eukaryota</taxon>
        <taxon>Fungi</taxon>
        <taxon>Dikarya</taxon>
        <taxon>Ascomycota</taxon>
        <taxon>Pezizomycotina</taxon>
        <taxon>Sordariomycetes</taxon>
        <taxon>Sordariomycetidae</taxon>
        <taxon>Diaporthales</taxon>
        <taxon>Diaporthaceae</taxon>
        <taxon>Diaporthe</taxon>
        <taxon>Diaporthe eres species complex</taxon>
    </lineage>
</organism>
<dbReference type="Gene3D" id="3.50.50.60">
    <property type="entry name" value="FAD/NAD(P)-binding domain"/>
    <property type="match status" value="1"/>
</dbReference>
<accession>A0ABR1NSR1</accession>
<keyword evidence="2" id="KW-0285">Flavoprotein</keyword>
<dbReference type="PRINTS" id="PR00420">
    <property type="entry name" value="RNGMNOXGNASE"/>
</dbReference>
<keyword evidence="8" id="KW-1185">Reference proteome</keyword>
<dbReference type="SUPFAM" id="SSF51905">
    <property type="entry name" value="FAD/NAD(P)-binding domain"/>
    <property type="match status" value="1"/>
</dbReference>
<comment type="caution">
    <text evidence="7">The sequence shown here is derived from an EMBL/GenBank/DDBJ whole genome shotgun (WGS) entry which is preliminary data.</text>
</comment>
<dbReference type="SUPFAM" id="SSF54373">
    <property type="entry name" value="FAD-linked reductases, C-terminal domain"/>
    <property type="match status" value="1"/>
</dbReference>
<gene>
    <name evidence="7" type="ORF">SLS63_011952</name>
</gene>
<keyword evidence="3" id="KW-0274">FAD</keyword>
<dbReference type="EMBL" id="JAKNSF020000122">
    <property type="protein sequence ID" value="KAK7713790.1"/>
    <property type="molecule type" value="Genomic_DNA"/>
</dbReference>
<name>A0ABR1NSR1_DIAER</name>
<dbReference type="Pfam" id="PF01494">
    <property type="entry name" value="FAD_binding_3"/>
    <property type="match status" value="1"/>
</dbReference>
<keyword evidence="5" id="KW-0503">Monooxygenase</keyword>
<evidence type="ECO:0000313" key="8">
    <source>
        <dbReference type="Proteomes" id="UP001430848"/>
    </source>
</evidence>